<dbReference type="Proteomes" id="UP000011185">
    <property type="component" value="Unassembled WGS sequence"/>
</dbReference>
<dbReference type="AlphaFoldDB" id="L7JT04"/>
<gene>
    <name evidence="1" type="ORF">THOM_2522</name>
</gene>
<organism evidence="1 2">
    <name type="scientific">Trachipleistophora hominis</name>
    <name type="common">Microsporidian parasite</name>
    <dbReference type="NCBI Taxonomy" id="72359"/>
    <lineage>
        <taxon>Eukaryota</taxon>
        <taxon>Fungi</taxon>
        <taxon>Fungi incertae sedis</taxon>
        <taxon>Microsporidia</taxon>
        <taxon>Pleistophoridae</taxon>
        <taxon>Trachipleistophora</taxon>
    </lineage>
</organism>
<evidence type="ECO:0000313" key="2">
    <source>
        <dbReference type="Proteomes" id="UP000011185"/>
    </source>
</evidence>
<keyword evidence="2" id="KW-1185">Reference proteome</keyword>
<dbReference type="VEuPathDB" id="MicrosporidiaDB:THOM_2522"/>
<dbReference type="EMBL" id="JH994035">
    <property type="protein sequence ID" value="ELQ74608.1"/>
    <property type="molecule type" value="Genomic_DNA"/>
</dbReference>
<accession>L7JT04</accession>
<protein>
    <submittedName>
        <fullName evidence="1">Uncharacterized protein</fullName>
    </submittedName>
</protein>
<name>L7JT04_TRAHO</name>
<evidence type="ECO:0000313" key="1">
    <source>
        <dbReference type="EMBL" id="ELQ74608.1"/>
    </source>
</evidence>
<reference evidence="1 2" key="1">
    <citation type="journal article" date="2012" name="PLoS Pathog.">
        <title>The genome of the obligate intracellular parasite Trachipleistophora hominis: new insights into microsporidian genome dynamics and reductive evolution.</title>
        <authorList>
            <person name="Heinz E."/>
            <person name="Williams T.A."/>
            <person name="Nakjang S."/>
            <person name="Noel C.J."/>
            <person name="Swan D.C."/>
            <person name="Goldberg A.V."/>
            <person name="Harris S.R."/>
            <person name="Weinmaier T."/>
            <person name="Markert S."/>
            <person name="Becher D."/>
            <person name="Bernhardt J."/>
            <person name="Dagan T."/>
            <person name="Hacker C."/>
            <person name="Lucocq J.M."/>
            <person name="Schweder T."/>
            <person name="Rattei T."/>
            <person name="Hall N."/>
            <person name="Hirt R.P."/>
            <person name="Embley T.M."/>
        </authorList>
    </citation>
    <scope>NUCLEOTIDE SEQUENCE [LARGE SCALE GENOMIC DNA]</scope>
</reference>
<proteinExistence type="predicted"/>
<sequence>MYVRRPGLCSIRIRNKENIAEEIHEKTGIPPEKQFIHVTKRGPVLLLATNKKIGVEKKDDSENDERKAEILKMTKIFEDYMDDDDDDDITDLEITLKKEHVKDITRNILND</sequence>
<dbReference type="InParanoid" id="L7JT04"/>
<dbReference type="OrthoDB" id="10379299at2759"/>
<dbReference type="OMA" id="WEINDQI"/>
<dbReference type="HOGENOM" id="CLU_2211952_0_0_1"/>